<sequence>MIDFRNPYTPGAGVMPRYLAGRSDLVDSARQRLQAVSEGYQARSVIYYGLRGVGKTVLLNAVEEEADKLEVLCRHIEVKEDGDLTKTLASAANAFVVSLSAFQAAKNWLSRLASVAKSFSATWNPADNTLSLGLNDAALIAATAGTGDLSNDLTQLLVELGKCARQCRKTICFCIDDVQYARKEELGAVMTALHRASQLNLPIIFFCAGLPRILKDVGDVKSYSERLFEFIEVDSLNTKASAEAIVEPAKPFGVEYDEDAVVLIIQETAGYPYFIQEMCATIWERSDGRRVTADDVAANIDETNRRLDKGFFLVRYNRCTTREQEFLQAMASCGELPCTIANVAKAMGRKVTAISPFRAKLINKGLIYATGRGEIDFTVPRFDAFLKRVQGI</sequence>
<dbReference type="Pfam" id="PF13191">
    <property type="entry name" value="AAA_16"/>
    <property type="match status" value="1"/>
</dbReference>
<dbReference type="EMBL" id="DYUZ01000029">
    <property type="protein sequence ID" value="HJG37632.1"/>
    <property type="molecule type" value="Genomic_DNA"/>
</dbReference>
<dbReference type="InterPro" id="IPR027417">
    <property type="entry name" value="P-loop_NTPase"/>
</dbReference>
<gene>
    <name evidence="2" type="ORF">K8V70_07225</name>
</gene>
<keyword evidence="2" id="KW-0547">Nucleotide-binding</keyword>
<proteinExistence type="predicted"/>
<keyword evidence="2" id="KW-0067">ATP-binding</keyword>
<feature type="domain" description="Orc1-like AAA ATPase" evidence="1">
    <location>
        <begin position="19"/>
        <end position="204"/>
    </location>
</feature>
<reference evidence="2" key="1">
    <citation type="journal article" date="2021" name="PeerJ">
        <title>Extensive microbial diversity within the chicken gut microbiome revealed by metagenomics and culture.</title>
        <authorList>
            <person name="Gilroy R."/>
            <person name="Ravi A."/>
            <person name="Getino M."/>
            <person name="Pursley I."/>
            <person name="Horton D.L."/>
            <person name="Alikhan N.F."/>
            <person name="Baker D."/>
            <person name="Gharbi K."/>
            <person name="Hall N."/>
            <person name="Watson M."/>
            <person name="Adriaenssens E.M."/>
            <person name="Foster-Nyarko E."/>
            <person name="Jarju S."/>
            <person name="Secka A."/>
            <person name="Antonio M."/>
            <person name="Oren A."/>
            <person name="Chaudhuri R.R."/>
            <person name="La Ragione R."/>
            <person name="Hildebrand F."/>
            <person name="Pallen M.J."/>
        </authorList>
    </citation>
    <scope>NUCLEOTIDE SEQUENCE</scope>
    <source>
        <strain evidence="2">ChiHjej13B12-9602</strain>
    </source>
</reference>
<evidence type="ECO:0000313" key="3">
    <source>
        <dbReference type="Proteomes" id="UP000753256"/>
    </source>
</evidence>
<dbReference type="Proteomes" id="UP000753256">
    <property type="component" value="Unassembled WGS sequence"/>
</dbReference>
<dbReference type="GO" id="GO:0005524">
    <property type="term" value="F:ATP binding"/>
    <property type="evidence" value="ECO:0007669"/>
    <property type="project" value="UniProtKB-KW"/>
</dbReference>
<reference evidence="2" key="2">
    <citation type="submission" date="2021-09" db="EMBL/GenBank/DDBJ databases">
        <authorList>
            <person name="Gilroy R."/>
        </authorList>
    </citation>
    <scope>NUCLEOTIDE SEQUENCE</scope>
    <source>
        <strain evidence="2">ChiHjej13B12-9602</strain>
    </source>
</reference>
<dbReference type="SUPFAM" id="SSF52540">
    <property type="entry name" value="P-loop containing nucleoside triphosphate hydrolases"/>
    <property type="match status" value="1"/>
</dbReference>
<dbReference type="InterPro" id="IPR041664">
    <property type="entry name" value="AAA_16"/>
</dbReference>
<organism evidence="2 3">
    <name type="scientific">Enorma phocaeensis</name>
    <dbReference type="NCBI Taxonomy" id="1871019"/>
    <lineage>
        <taxon>Bacteria</taxon>
        <taxon>Bacillati</taxon>
        <taxon>Actinomycetota</taxon>
        <taxon>Coriobacteriia</taxon>
        <taxon>Coriobacteriales</taxon>
        <taxon>Coriobacteriaceae</taxon>
        <taxon>Enorma</taxon>
    </lineage>
</organism>
<dbReference type="RefSeq" id="WP_273190514.1">
    <property type="nucleotide sequence ID" value="NZ_DYUZ01000029.1"/>
</dbReference>
<dbReference type="Gene3D" id="3.40.50.300">
    <property type="entry name" value="P-loop containing nucleotide triphosphate hydrolases"/>
    <property type="match status" value="1"/>
</dbReference>
<protein>
    <submittedName>
        <fullName evidence="2">ATP-binding protein</fullName>
    </submittedName>
</protein>
<comment type="caution">
    <text evidence="2">The sequence shown here is derived from an EMBL/GenBank/DDBJ whole genome shotgun (WGS) entry which is preliminary data.</text>
</comment>
<evidence type="ECO:0000259" key="1">
    <source>
        <dbReference type="Pfam" id="PF13191"/>
    </source>
</evidence>
<dbReference type="PANTHER" id="PTHR34301">
    <property type="entry name" value="DNA-BINDING PROTEIN-RELATED"/>
    <property type="match status" value="1"/>
</dbReference>
<accession>A0A921ITQ2</accession>
<dbReference type="AlphaFoldDB" id="A0A921ITQ2"/>
<name>A0A921ITQ2_9ACTN</name>
<evidence type="ECO:0000313" key="2">
    <source>
        <dbReference type="EMBL" id="HJG37632.1"/>
    </source>
</evidence>
<dbReference type="PANTHER" id="PTHR34301:SF8">
    <property type="entry name" value="ATPASE DOMAIN-CONTAINING PROTEIN"/>
    <property type="match status" value="1"/>
</dbReference>